<gene>
    <name evidence="1" type="ORF">US90_C0023G0001</name>
</gene>
<proteinExistence type="predicted"/>
<comment type="caution">
    <text evidence="1">The sequence shown here is derived from an EMBL/GenBank/DDBJ whole genome shotgun (WGS) entry which is preliminary data.</text>
</comment>
<reference evidence="1 2" key="1">
    <citation type="journal article" date="2015" name="Nature">
        <title>rRNA introns, odd ribosomes, and small enigmatic genomes across a large radiation of phyla.</title>
        <authorList>
            <person name="Brown C.T."/>
            <person name="Hug L.A."/>
            <person name="Thomas B.C."/>
            <person name="Sharon I."/>
            <person name="Castelle C.J."/>
            <person name="Singh A."/>
            <person name="Wilkins M.J."/>
            <person name="Williams K.H."/>
            <person name="Banfield J.F."/>
        </authorList>
    </citation>
    <scope>NUCLEOTIDE SEQUENCE [LARGE SCALE GENOMIC DNA]</scope>
</reference>
<dbReference type="STRING" id="1618490.US90_C0023G0001"/>
<dbReference type="EMBL" id="LBUT01000023">
    <property type="protein sequence ID" value="KKQ68526.1"/>
    <property type="molecule type" value="Genomic_DNA"/>
</dbReference>
<evidence type="ECO:0000313" key="1">
    <source>
        <dbReference type="EMBL" id="KKQ68526.1"/>
    </source>
</evidence>
<feature type="non-terminal residue" evidence="1">
    <location>
        <position position="28"/>
    </location>
</feature>
<accession>A0A0G0MUB4</accession>
<protein>
    <submittedName>
        <fullName evidence="1">Uncharacterized protein</fullName>
    </submittedName>
</protein>
<name>A0A0G0MUB4_9BACT</name>
<sequence length="28" mass="2903">MTDTALTTDAAIAKLVSKTESVKLPQGL</sequence>
<evidence type="ECO:0000313" key="2">
    <source>
        <dbReference type="Proteomes" id="UP000034406"/>
    </source>
</evidence>
<dbReference type="AlphaFoldDB" id="A0A0G0MUB4"/>
<organism evidence="1 2">
    <name type="scientific">Candidatus Shapirobacteria bacterium GW2011_GWE2_38_30</name>
    <dbReference type="NCBI Taxonomy" id="1618490"/>
    <lineage>
        <taxon>Bacteria</taxon>
        <taxon>Candidatus Shapironibacteriota</taxon>
    </lineage>
</organism>
<dbReference type="Proteomes" id="UP000034406">
    <property type="component" value="Unassembled WGS sequence"/>
</dbReference>